<dbReference type="PANTHER" id="PTHR34697">
    <property type="entry name" value="PHOSPHATIDYLGLYCEROL LYSYLTRANSFERASE"/>
    <property type="match status" value="1"/>
</dbReference>
<dbReference type="GO" id="GO:0008233">
    <property type="term" value="F:peptidase activity"/>
    <property type="evidence" value="ECO:0007669"/>
    <property type="project" value="UniProtKB-KW"/>
</dbReference>
<reference evidence="8" key="1">
    <citation type="submission" date="2020-11" db="EMBL/GenBank/DDBJ databases">
        <title>Sequencing the genomes of 1000 actinobacteria strains.</title>
        <authorList>
            <person name="Klenk H.-P."/>
        </authorList>
    </citation>
    <scope>NUCLEOTIDE SEQUENCE</scope>
    <source>
        <strain evidence="8">DSM 45356</strain>
    </source>
</reference>
<protein>
    <submittedName>
        <fullName evidence="8">Lysylphosphatidylglycerol synthetase-like protein (DUF2156 family)/membrane associated rhomboid family serine protease</fullName>
    </submittedName>
</protein>
<feature type="transmembrane region" description="Helical" evidence="6">
    <location>
        <begin position="115"/>
        <end position="135"/>
    </location>
</feature>
<feature type="transmembrane region" description="Helical" evidence="6">
    <location>
        <begin position="473"/>
        <end position="494"/>
    </location>
</feature>
<feature type="transmembrane region" description="Helical" evidence="6">
    <location>
        <begin position="301"/>
        <end position="319"/>
    </location>
</feature>
<evidence type="ECO:0000256" key="5">
    <source>
        <dbReference type="ARBA" id="ARBA00023136"/>
    </source>
</evidence>
<dbReference type="Pfam" id="PF09924">
    <property type="entry name" value="LPG_synthase_C"/>
    <property type="match status" value="1"/>
</dbReference>
<feature type="transmembrane region" description="Helical" evidence="6">
    <location>
        <begin position="328"/>
        <end position="349"/>
    </location>
</feature>
<feature type="transmembrane region" description="Helical" evidence="6">
    <location>
        <begin position="203"/>
        <end position="220"/>
    </location>
</feature>
<keyword evidence="3 6" id="KW-0812">Transmembrane</keyword>
<feature type="transmembrane region" description="Helical" evidence="6">
    <location>
        <begin position="81"/>
        <end position="103"/>
    </location>
</feature>
<dbReference type="Proteomes" id="UP000622552">
    <property type="component" value="Unassembled WGS sequence"/>
</dbReference>
<keyword evidence="8" id="KW-0645">Protease</keyword>
<keyword evidence="5 6" id="KW-0472">Membrane</keyword>
<dbReference type="Gene3D" id="1.20.1540.10">
    <property type="entry name" value="Rhomboid-like"/>
    <property type="match status" value="1"/>
</dbReference>
<organism evidence="8 9">
    <name type="scientific">Longispora fulva</name>
    <dbReference type="NCBI Taxonomy" id="619741"/>
    <lineage>
        <taxon>Bacteria</taxon>
        <taxon>Bacillati</taxon>
        <taxon>Actinomycetota</taxon>
        <taxon>Actinomycetes</taxon>
        <taxon>Micromonosporales</taxon>
        <taxon>Micromonosporaceae</taxon>
        <taxon>Longispora</taxon>
    </lineage>
</organism>
<feature type="transmembrane region" description="Helical" evidence="6">
    <location>
        <begin position="155"/>
        <end position="173"/>
    </location>
</feature>
<dbReference type="GO" id="GO:0006508">
    <property type="term" value="P:proteolysis"/>
    <property type="evidence" value="ECO:0007669"/>
    <property type="project" value="UniProtKB-KW"/>
</dbReference>
<dbReference type="InterPro" id="IPR016181">
    <property type="entry name" value="Acyl_CoA_acyltransferase"/>
</dbReference>
<dbReference type="RefSeq" id="WP_197007092.1">
    <property type="nucleotide sequence ID" value="NZ_BONS01000005.1"/>
</dbReference>
<dbReference type="SUPFAM" id="SSF55729">
    <property type="entry name" value="Acyl-CoA N-acyltransferases (Nat)"/>
    <property type="match status" value="1"/>
</dbReference>
<feature type="transmembrane region" description="Helical" evidence="6">
    <location>
        <begin position="232"/>
        <end position="257"/>
    </location>
</feature>
<comment type="subcellular location">
    <subcellularLocation>
        <location evidence="1">Cell membrane</location>
        <topology evidence="1">Multi-pass membrane protein</topology>
    </subcellularLocation>
</comment>
<keyword evidence="4 6" id="KW-1133">Transmembrane helix</keyword>
<comment type="caution">
    <text evidence="8">The sequence shown here is derived from an EMBL/GenBank/DDBJ whole genome shotgun (WGS) entry which is preliminary data.</text>
</comment>
<evidence type="ECO:0000259" key="7">
    <source>
        <dbReference type="Pfam" id="PF09924"/>
    </source>
</evidence>
<feature type="transmembrane region" description="Helical" evidence="6">
    <location>
        <begin position="180"/>
        <end position="197"/>
    </location>
</feature>
<keyword evidence="8" id="KW-0378">Hydrolase</keyword>
<dbReference type="InterPro" id="IPR024320">
    <property type="entry name" value="LPG_synthase_C"/>
</dbReference>
<dbReference type="GO" id="GO:0055091">
    <property type="term" value="P:phospholipid homeostasis"/>
    <property type="evidence" value="ECO:0007669"/>
    <property type="project" value="TreeGrafter"/>
</dbReference>
<evidence type="ECO:0000313" key="9">
    <source>
        <dbReference type="Proteomes" id="UP000622552"/>
    </source>
</evidence>
<dbReference type="PANTHER" id="PTHR34697:SF2">
    <property type="entry name" value="PHOSPHATIDYLGLYCEROL LYSYLTRANSFERASE"/>
    <property type="match status" value="1"/>
</dbReference>
<evidence type="ECO:0000256" key="4">
    <source>
        <dbReference type="ARBA" id="ARBA00022989"/>
    </source>
</evidence>
<dbReference type="SUPFAM" id="SSF144091">
    <property type="entry name" value="Rhomboid-like"/>
    <property type="match status" value="1"/>
</dbReference>
<evidence type="ECO:0000256" key="3">
    <source>
        <dbReference type="ARBA" id="ARBA00022692"/>
    </source>
</evidence>
<proteinExistence type="predicted"/>
<evidence type="ECO:0000256" key="6">
    <source>
        <dbReference type="SAM" id="Phobius"/>
    </source>
</evidence>
<dbReference type="GO" id="GO:0005886">
    <property type="term" value="C:plasma membrane"/>
    <property type="evidence" value="ECO:0007669"/>
    <property type="project" value="UniProtKB-SubCell"/>
</dbReference>
<name>A0A8J7GML6_9ACTN</name>
<evidence type="ECO:0000256" key="1">
    <source>
        <dbReference type="ARBA" id="ARBA00004651"/>
    </source>
</evidence>
<feature type="transmembrane region" description="Helical" evidence="6">
    <location>
        <begin position="403"/>
        <end position="425"/>
    </location>
</feature>
<evidence type="ECO:0000313" key="8">
    <source>
        <dbReference type="EMBL" id="MBG6140560.1"/>
    </source>
</evidence>
<gene>
    <name evidence="8" type="ORF">IW245_006754</name>
</gene>
<dbReference type="InterPro" id="IPR051211">
    <property type="entry name" value="PG_lysyltransferase"/>
</dbReference>
<feature type="transmembrane region" description="Helical" evidence="6">
    <location>
        <begin position="20"/>
        <end position="44"/>
    </location>
</feature>
<keyword evidence="2" id="KW-1003">Cell membrane</keyword>
<keyword evidence="9" id="KW-1185">Reference proteome</keyword>
<feature type="domain" description="Phosphatidylglycerol lysyltransferase C-terminal" evidence="7">
    <location>
        <begin position="509"/>
        <end position="807"/>
    </location>
</feature>
<sequence>MAETVEIPSSPVAPSKLRSVATAVWAAITHAPVTLGLVAALWIVGVVQGTIAHGPTEGAVEKWGVGLQAFRDGHWWSPVTSAMYCGGVANYVNTTLLVLVVGVSVERRIGVWRMLGLMLVSQVGGALLAVATIWIGARAEEGWLFSISNYNEMGASPAAAGLALAATFGLSALWRRRVRLLLIAGLLTWALYVGHIIDLQRFCGGAVGLLAGVLVFGRAVKGRIGAPSHAETRVLVALVVAVGALGAMLTVVVDYAIGPLSTYRDLLVFPAWTEEEVRNTCADPEFALDCRRALAGDALRGLPGLLLGLAPALLLLVIAEGLRRGRRLAWWLGLVMNLFMIGLVAWAAYQYFRHPVPNDYPGSKPDAGWILFSYLEPVLLCVVTVVILLATRRHFEVRVPRTNLVGFGLYVLGTLAVVGFGYLWIGQLVSDQFDPQPSAADLLLDLPVRLLPTGYADFFGVRLLPTGHIAKLLFGYTGLVFWVVILVGLLALFLRSRTTSEPGAADRARALLARGGSNLSYMTTWGGNDYWFAATDDAAVAYRVIGGVAVTTGDPFGEPAARRSAVAGFADFCQDNGWTPCFYSVTEDVRVAAEKLGWSAVQVAEDTVLPLPELKFSGKKWQDVRTALNNAGKAGITAQWWRFPEAPLSISEQIREISEDWVADKGLPEMGFTLGSLTELNDPQVRCLVAVDADGRVHGVTSWLPVYRDGGPVGWTLDFMRRGSTDFRGVMEFLIASAALGFKEEGAEFLSLSGAPLARLDRGDEPGVLQKLLDFTGRTLEPVYGFRSLFAFKAKFQPVYQPMFMAYPDPAALPTIASAIGRAYLPHLTPAQGLRLVRKVVG</sequence>
<feature type="transmembrane region" description="Helical" evidence="6">
    <location>
        <begin position="369"/>
        <end position="391"/>
    </location>
</feature>
<accession>A0A8J7GML6</accession>
<evidence type="ECO:0000256" key="2">
    <source>
        <dbReference type="ARBA" id="ARBA00022475"/>
    </source>
</evidence>
<dbReference type="InterPro" id="IPR035952">
    <property type="entry name" value="Rhomboid-like_sf"/>
</dbReference>
<dbReference type="GO" id="GO:0016755">
    <property type="term" value="F:aminoacyltransferase activity"/>
    <property type="evidence" value="ECO:0007669"/>
    <property type="project" value="TreeGrafter"/>
</dbReference>
<dbReference type="AlphaFoldDB" id="A0A8J7GML6"/>
<dbReference type="EMBL" id="JADOUF010000001">
    <property type="protein sequence ID" value="MBG6140560.1"/>
    <property type="molecule type" value="Genomic_DNA"/>
</dbReference>